<proteinExistence type="predicted"/>
<evidence type="ECO:0000256" key="6">
    <source>
        <dbReference type="ARBA" id="ARBA00023014"/>
    </source>
</evidence>
<keyword evidence="4" id="KW-0677">Repeat</keyword>
<evidence type="ECO:0000256" key="2">
    <source>
        <dbReference type="ARBA" id="ARBA00022485"/>
    </source>
</evidence>
<dbReference type="GO" id="GO:0051539">
    <property type="term" value="F:4 iron, 4 sulfur cluster binding"/>
    <property type="evidence" value="ECO:0007669"/>
    <property type="project" value="UniProtKB-KW"/>
</dbReference>
<dbReference type="Proteomes" id="UP000046155">
    <property type="component" value="Unassembled WGS sequence"/>
</dbReference>
<dbReference type="InterPro" id="IPR017896">
    <property type="entry name" value="4Fe4S_Fe-S-bd"/>
</dbReference>
<dbReference type="GO" id="GO:0016625">
    <property type="term" value="F:oxidoreductase activity, acting on the aldehyde or oxo group of donors, iron-sulfur protein as acceptor"/>
    <property type="evidence" value="ECO:0007669"/>
    <property type="project" value="InterPro"/>
</dbReference>
<dbReference type="PROSITE" id="PS00198">
    <property type="entry name" value="4FE4S_FER_1"/>
    <property type="match status" value="1"/>
</dbReference>
<dbReference type="PANTHER" id="PTHR43724">
    <property type="entry name" value="PYRUVATE SYNTHASE SUBUNIT PORD"/>
    <property type="match status" value="1"/>
</dbReference>
<dbReference type="Pfam" id="PF14697">
    <property type="entry name" value="Fer4_21"/>
    <property type="match status" value="1"/>
</dbReference>
<name>A0A0B7MLZ7_9FIRM</name>
<gene>
    <name evidence="8" type="ORF">SSCH_330013</name>
</gene>
<keyword evidence="6" id="KW-0411">Iron-sulfur</keyword>
<accession>A0A0B7MLZ7</accession>
<sequence>MIVMDIKWISPLGDGGLYVLNTGKWRTFRPVIDKEKCTDCATCAHYCPVQAMRKDLKDKDSRLYIDLSYCKGCGICEVECPRKAITMVREEVM</sequence>
<evidence type="ECO:0000256" key="5">
    <source>
        <dbReference type="ARBA" id="ARBA00023004"/>
    </source>
</evidence>
<evidence type="ECO:0000259" key="7">
    <source>
        <dbReference type="PROSITE" id="PS51379"/>
    </source>
</evidence>
<evidence type="ECO:0000256" key="4">
    <source>
        <dbReference type="ARBA" id="ARBA00022737"/>
    </source>
</evidence>
<evidence type="ECO:0000313" key="9">
    <source>
        <dbReference type="Proteomes" id="UP000046155"/>
    </source>
</evidence>
<feature type="domain" description="4Fe-4S ferredoxin-type" evidence="7">
    <location>
        <begin position="28"/>
        <end position="57"/>
    </location>
</feature>
<protein>
    <recommendedName>
        <fullName evidence="7">4Fe-4S ferredoxin-type domain-containing protein</fullName>
    </recommendedName>
</protein>
<evidence type="ECO:0000256" key="3">
    <source>
        <dbReference type="ARBA" id="ARBA00022723"/>
    </source>
</evidence>
<dbReference type="Gene3D" id="3.30.70.20">
    <property type="match status" value="2"/>
</dbReference>
<evidence type="ECO:0000256" key="1">
    <source>
        <dbReference type="ARBA" id="ARBA00001966"/>
    </source>
</evidence>
<dbReference type="PROSITE" id="PS51379">
    <property type="entry name" value="4FE4S_FER_2"/>
    <property type="match status" value="2"/>
</dbReference>
<dbReference type="GO" id="GO:0046872">
    <property type="term" value="F:metal ion binding"/>
    <property type="evidence" value="ECO:0007669"/>
    <property type="project" value="UniProtKB-KW"/>
</dbReference>
<dbReference type="AlphaFoldDB" id="A0A0B7MLZ7"/>
<reference evidence="9" key="1">
    <citation type="submission" date="2015-01" db="EMBL/GenBank/DDBJ databases">
        <authorList>
            <person name="Manzoor Shahid"/>
            <person name="Zubair Saima"/>
        </authorList>
    </citation>
    <scope>NUCLEOTIDE SEQUENCE [LARGE SCALE GENOMIC DNA]</scope>
    <source>
        <strain evidence="9">Sp3</strain>
    </source>
</reference>
<dbReference type="InterPro" id="IPR017900">
    <property type="entry name" value="4Fe4S_Fe_S_CS"/>
</dbReference>
<feature type="domain" description="4Fe-4S ferredoxin-type" evidence="7">
    <location>
        <begin position="61"/>
        <end position="90"/>
    </location>
</feature>
<dbReference type="NCBIfam" id="TIGR02179">
    <property type="entry name" value="PorD_KorD"/>
    <property type="match status" value="1"/>
</dbReference>
<dbReference type="InterPro" id="IPR011898">
    <property type="entry name" value="PorD_KorD"/>
</dbReference>
<evidence type="ECO:0000313" key="8">
    <source>
        <dbReference type="EMBL" id="CEO88996.1"/>
    </source>
</evidence>
<keyword evidence="9" id="KW-1185">Reference proteome</keyword>
<comment type="cofactor">
    <cofactor evidence="1">
        <name>[4Fe-4S] cluster</name>
        <dbReference type="ChEBI" id="CHEBI:49883"/>
    </cofactor>
</comment>
<keyword evidence="5" id="KW-0408">Iron</keyword>
<dbReference type="SUPFAM" id="SSF54862">
    <property type="entry name" value="4Fe-4S ferredoxins"/>
    <property type="match status" value="1"/>
</dbReference>
<dbReference type="PANTHER" id="PTHR43724:SF1">
    <property type="entry name" value="PYRUVATE SYNTHASE SUBUNIT PORD"/>
    <property type="match status" value="1"/>
</dbReference>
<keyword evidence="2" id="KW-0004">4Fe-4S</keyword>
<organism evidence="8 9">
    <name type="scientific">Syntrophaceticus schinkii</name>
    <dbReference type="NCBI Taxonomy" id="499207"/>
    <lineage>
        <taxon>Bacteria</taxon>
        <taxon>Bacillati</taxon>
        <taxon>Bacillota</taxon>
        <taxon>Clostridia</taxon>
        <taxon>Thermoanaerobacterales</taxon>
        <taxon>Thermoanaerobacterales Family III. Incertae Sedis</taxon>
        <taxon>Syntrophaceticus</taxon>
    </lineage>
</organism>
<dbReference type="EMBL" id="CDRZ01000229">
    <property type="protein sequence ID" value="CEO88996.1"/>
    <property type="molecule type" value="Genomic_DNA"/>
</dbReference>
<keyword evidence="3" id="KW-0479">Metal-binding</keyword>